<evidence type="ECO:0000313" key="11">
    <source>
        <dbReference type="EMBL" id="ABU82068.1"/>
    </source>
</evidence>
<dbReference type="GO" id="GO:0005267">
    <property type="term" value="F:potassium channel activity"/>
    <property type="evidence" value="ECO:0007669"/>
    <property type="project" value="InterPro"/>
</dbReference>
<feature type="transmembrane region" description="Helical" evidence="8">
    <location>
        <begin position="24"/>
        <end position="48"/>
    </location>
</feature>
<evidence type="ECO:0000256" key="4">
    <source>
        <dbReference type="ARBA" id="ARBA00022989"/>
    </source>
</evidence>
<evidence type="ECO:0000256" key="2">
    <source>
        <dbReference type="ARBA" id="ARBA00022448"/>
    </source>
</evidence>
<dbReference type="InterPro" id="IPR003280">
    <property type="entry name" value="2pore_dom_K_chnl"/>
</dbReference>
<dbReference type="InterPro" id="IPR050721">
    <property type="entry name" value="Trk_Ktr_HKT_K-transport"/>
</dbReference>
<reference evidence="11 12" key="1">
    <citation type="journal article" date="2008" name="Genome Biol.">
        <title>A genomic analysis of the archaeal system Ignicoccus hospitalis-Nanoarchaeum equitans.</title>
        <authorList>
            <person name="Podar M."/>
            <person name="Anderson I."/>
            <person name="Makarova K.S."/>
            <person name="Elkins J.G."/>
            <person name="Ivanova N."/>
            <person name="Wall M.A."/>
            <person name="Lykidis A."/>
            <person name="Mavromatis K."/>
            <person name="Sun H."/>
            <person name="Hudson M.E."/>
            <person name="Chen W."/>
            <person name="Deciu C."/>
            <person name="Hutchison D."/>
            <person name="Eads J.R."/>
            <person name="Anderson A."/>
            <person name="Fernandes F."/>
            <person name="Szeto E."/>
            <person name="Lapidus A."/>
            <person name="Kyrpides N.C."/>
            <person name="Saier M.H.Jr."/>
            <person name="Richardson P.M."/>
            <person name="Rachel R."/>
            <person name="Huber H."/>
            <person name="Eisen J.A."/>
            <person name="Koonin E.V."/>
            <person name="Keller M."/>
            <person name="Stetter K.O."/>
        </authorList>
    </citation>
    <scope>NUCLEOTIDE SEQUENCE [LARGE SCALE GENOMIC DNA]</scope>
    <source>
        <strain evidence="12">KIN4/I / DSM 18386 / JCM 14125</strain>
    </source>
</reference>
<dbReference type="RefSeq" id="WP_012123032.1">
    <property type="nucleotide sequence ID" value="NC_009776.1"/>
</dbReference>
<dbReference type="eggNOG" id="arCOG01958">
    <property type="taxonomic scope" value="Archaea"/>
</dbReference>
<dbReference type="SUPFAM" id="SSF51735">
    <property type="entry name" value="NAD(P)-binding Rossmann-fold domains"/>
    <property type="match status" value="1"/>
</dbReference>
<evidence type="ECO:0000256" key="3">
    <source>
        <dbReference type="ARBA" id="ARBA00022692"/>
    </source>
</evidence>
<keyword evidence="5" id="KW-0406">Ion transport</keyword>
<dbReference type="InterPro" id="IPR013099">
    <property type="entry name" value="K_chnl_dom"/>
</dbReference>
<dbReference type="OrthoDB" id="43518at2157"/>
<feature type="transmembrane region" description="Helical" evidence="8">
    <location>
        <begin position="89"/>
        <end position="114"/>
    </location>
</feature>
<keyword evidence="6 8" id="KW-0472">Membrane</keyword>
<dbReference type="EMBL" id="CP000816">
    <property type="protein sequence ID" value="ABU82068.1"/>
    <property type="molecule type" value="Genomic_DNA"/>
</dbReference>
<dbReference type="Pfam" id="PF02254">
    <property type="entry name" value="TrkA_N"/>
    <property type="match status" value="1"/>
</dbReference>
<dbReference type="PhylomeDB" id="A8AAW6"/>
<evidence type="ECO:0000259" key="9">
    <source>
        <dbReference type="Pfam" id="PF02254"/>
    </source>
</evidence>
<evidence type="ECO:0000256" key="5">
    <source>
        <dbReference type="ARBA" id="ARBA00023065"/>
    </source>
</evidence>
<dbReference type="KEGG" id="iho:Igni_0886"/>
<dbReference type="Gene3D" id="1.10.287.70">
    <property type="match status" value="1"/>
</dbReference>
<dbReference type="SUPFAM" id="SSF81324">
    <property type="entry name" value="Voltage-gated potassium channels"/>
    <property type="match status" value="1"/>
</dbReference>
<dbReference type="InterPro" id="IPR003148">
    <property type="entry name" value="RCK_N"/>
</dbReference>
<dbReference type="PRINTS" id="PR01333">
    <property type="entry name" value="2POREKCHANEL"/>
</dbReference>
<keyword evidence="3 8" id="KW-0812">Transmembrane</keyword>
<dbReference type="GO" id="GO:0005886">
    <property type="term" value="C:plasma membrane"/>
    <property type="evidence" value="ECO:0007669"/>
    <property type="project" value="UniProtKB-SubCell"/>
</dbReference>
<protein>
    <submittedName>
        <fullName evidence="11">Ion transport 2 domain protein</fullName>
    </submittedName>
</protein>
<dbReference type="Gene3D" id="3.40.50.720">
    <property type="entry name" value="NAD(P)-binding Rossmann-like Domain"/>
    <property type="match status" value="1"/>
</dbReference>
<evidence type="ECO:0000256" key="1">
    <source>
        <dbReference type="ARBA" id="ARBA00004651"/>
    </source>
</evidence>
<dbReference type="PANTHER" id="PTHR43833:SF9">
    <property type="entry name" value="POTASSIUM CHANNEL PROTEIN YUGO-RELATED"/>
    <property type="match status" value="1"/>
</dbReference>
<sequence length="368" mass="40581">MKAALNWLGDKLAAWAKSLYVHTLWWYSILFSRTSVIIAFVLITIVVISSIIFHHVEHKSLFEAIYWAIITVTTVGYGDVVPTSFQGRLLALALALSGFAGLTAALSIATHFIVEKAIREREGELTVKGTRIMIVGSSSACAYIATHLIREVGKRGRIVWVTSYDTPEKYVIKAREASVVIVKGSLTEVDTYVRGGIETASDIVICGKNDKEGLSSLAVIRSLMGKSLYPPRLIFIAHTKRAEKLAYQEFGADVVVALDSLGYLFKESLTDPTAAMFLSALSEEHPRLVEVNLFKKGGLLLAKIANNVYVLGRKERLTAHELSDALSKKRKKKIYVVAKVFGLNEVVPLRPGDYLEPHDVAVAVEFED</sequence>
<evidence type="ECO:0000313" key="12">
    <source>
        <dbReference type="Proteomes" id="UP000000262"/>
    </source>
</evidence>
<keyword evidence="12" id="KW-1185">Reference proteome</keyword>
<name>A8AAW6_IGNH4</name>
<dbReference type="InterPro" id="IPR036291">
    <property type="entry name" value="NAD(P)-bd_dom_sf"/>
</dbReference>
<organism evidence="11 12">
    <name type="scientific">Ignicoccus hospitalis (strain KIN4/I / DSM 18386 / JCM 14125)</name>
    <dbReference type="NCBI Taxonomy" id="453591"/>
    <lineage>
        <taxon>Archaea</taxon>
        <taxon>Thermoproteota</taxon>
        <taxon>Thermoprotei</taxon>
        <taxon>Desulfurococcales</taxon>
        <taxon>Desulfurococcaceae</taxon>
        <taxon>Ignicoccus</taxon>
    </lineage>
</organism>
<comment type="subcellular location">
    <subcellularLocation>
        <location evidence="1">Cell membrane</location>
        <topology evidence="1">Multi-pass membrane protein</topology>
    </subcellularLocation>
</comment>
<evidence type="ECO:0000256" key="6">
    <source>
        <dbReference type="ARBA" id="ARBA00023136"/>
    </source>
</evidence>
<dbReference type="Pfam" id="PF07885">
    <property type="entry name" value="Ion_trans_2"/>
    <property type="match status" value="1"/>
</dbReference>
<dbReference type="HOGENOM" id="CLU_751446_0_0_2"/>
<proteinExistence type="predicted"/>
<keyword evidence="4 8" id="KW-1133">Transmembrane helix</keyword>
<accession>A8AAW6</accession>
<evidence type="ECO:0000256" key="7">
    <source>
        <dbReference type="ARBA" id="ARBA00023303"/>
    </source>
</evidence>
<dbReference type="GeneID" id="5562045"/>
<feature type="domain" description="RCK N-terminal" evidence="9">
    <location>
        <begin position="145"/>
        <end position="256"/>
    </location>
</feature>
<evidence type="ECO:0000256" key="8">
    <source>
        <dbReference type="SAM" id="Phobius"/>
    </source>
</evidence>
<dbReference type="STRING" id="453591.Igni_0886"/>
<dbReference type="Proteomes" id="UP000000262">
    <property type="component" value="Chromosome"/>
</dbReference>
<dbReference type="AlphaFoldDB" id="A8AAW6"/>
<keyword evidence="7" id="KW-0407">Ion channel</keyword>
<evidence type="ECO:0000259" key="10">
    <source>
        <dbReference type="Pfam" id="PF07885"/>
    </source>
</evidence>
<keyword evidence="2" id="KW-0813">Transport</keyword>
<dbReference type="PANTHER" id="PTHR43833">
    <property type="entry name" value="POTASSIUM CHANNEL PROTEIN 2-RELATED-RELATED"/>
    <property type="match status" value="1"/>
</dbReference>
<gene>
    <name evidence="11" type="ordered locus">Igni_0886</name>
</gene>
<feature type="domain" description="Potassium channel" evidence="10">
    <location>
        <begin position="41"/>
        <end position="114"/>
    </location>
</feature>
<feature type="transmembrane region" description="Helical" evidence="8">
    <location>
        <begin position="60"/>
        <end position="77"/>
    </location>
</feature>